<feature type="domain" description="D-isomer specific 2-hydroxyacid dehydrogenase catalytic" evidence="4">
    <location>
        <begin position="10"/>
        <end position="332"/>
    </location>
</feature>
<name>A0A9Q8ZU24_9LACO</name>
<dbReference type="Proteomes" id="UP001055911">
    <property type="component" value="Chromosome"/>
</dbReference>
<evidence type="ECO:0000256" key="1">
    <source>
        <dbReference type="ARBA" id="ARBA00005854"/>
    </source>
</evidence>
<evidence type="ECO:0000256" key="3">
    <source>
        <dbReference type="RuleBase" id="RU003719"/>
    </source>
</evidence>
<dbReference type="InterPro" id="IPR006140">
    <property type="entry name" value="D-isomer_DH_NAD-bd"/>
</dbReference>
<gene>
    <name evidence="6" type="ORF">M3M40_00995</name>
</gene>
<evidence type="ECO:0000313" key="7">
    <source>
        <dbReference type="Proteomes" id="UP001055911"/>
    </source>
</evidence>
<dbReference type="SUPFAM" id="SSF52283">
    <property type="entry name" value="Formate/glycerate dehydrogenase catalytic domain-like"/>
    <property type="match status" value="1"/>
</dbReference>
<dbReference type="Pfam" id="PF02826">
    <property type="entry name" value="2-Hacid_dh_C"/>
    <property type="match status" value="1"/>
</dbReference>
<dbReference type="SUPFAM" id="SSF51735">
    <property type="entry name" value="NAD(P)-binding Rossmann-fold domains"/>
    <property type="match status" value="1"/>
</dbReference>
<organism evidence="6 7">
    <name type="scientific">Fructilactobacillus cliffordii</name>
    <dbReference type="NCBI Taxonomy" id="2940299"/>
    <lineage>
        <taxon>Bacteria</taxon>
        <taxon>Bacillati</taxon>
        <taxon>Bacillota</taxon>
        <taxon>Bacilli</taxon>
        <taxon>Lactobacillales</taxon>
        <taxon>Lactobacillaceae</taxon>
        <taxon>Fructilactobacillus</taxon>
    </lineage>
</organism>
<sequence length="333" mass="36151">MVKITAYGVRRIEVDYFKELNTHDYELNLVPELLDHENVTAAQGSTGVLLRGNCLGDRTNLEKFKAWGIEYVFTRTVGVDHMDLAAAKELGLKVARVPAYSPYAVAELALTLGMTLFRKVAPEITNTHNGNFKVLDHYFSKEIHSSTVGIIGCGRIGSAEGELYAGMGATVIGYDPNSANPHQKNGIPLVELSELLAKADIISLHVPLIPGKTENLIDQAELQAMKQDAILINTARSQVVNLPAVNWALANQVIGGYGADVVVGEAQIFGKEFDHLAELPNQEVFQLSQHFPNAIVTPHVGSFTEPALKDMINISYQNFATTIATGTCPNAVI</sequence>
<proteinExistence type="inferred from homology"/>
<evidence type="ECO:0000256" key="2">
    <source>
        <dbReference type="ARBA" id="ARBA00023027"/>
    </source>
</evidence>
<dbReference type="PROSITE" id="PS00065">
    <property type="entry name" value="D_2_HYDROXYACID_DH_1"/>
    <property type="match status" value="1"/>
</dbReference>
<dbReference type="RefSeq" id="WP_252766965.1">
    <property type="nucleotide sequence ID" value="NZ_CP097119.1"/>
</dbReference>
<comment type="similarity">
    <text evidence="1 3">Belongs to the D-isomer specific 2-hydroxyacid dehydrogenase family.</text>
</comment>
<evidence type="ECO:0000259" key="4">
    <source>
        <dbReference type="Pfam" id="PF00389"/>
    </source>
</evidence>
<feature type="domain" description="D-isomer specific 2-hydroxyacid dehydrogenase NAD-binding" evidence="5">
    <location>
        <begin position="112"/>
        <end position="301"/>
    </location>
</feature>
<evidence type="ECO:0000259" key="5">
    <source>
        <dbReference type="Pfam" id="PF02826"/>
    </source>
</evidence>
<protein>
    <submittedName>
        <fullName evidence="6">Lactate dehydrogenase</fullName>
    </submittedName>
</protein>
<dbReference type="InterPro" id="IPR006139">
    <property type="entry name" value="D-isomer_2_OHA_DH_cat_dom"/>
</dbReference>
<dbReference type="AlphaFoldDB" id="A0A9Q8ZU24"/>
<dbReference type="EMBL" id="CP097119">
    <property type="protein sequence ID" value="USS89415.1"/>
    <property type="molecule type" value="Genomic_DNA"/>
</dbReference>
<evidence type="ECO:0000313" key="6">
    <source>
        <dbReference type="EMBL" id="USS89415.1"/>
    </source>
</evidence>
<reference evidence="6" key="1">
    <citation type="submission" date="2022-05" db="EMBL/GenBank/DDBJ databases">
        <authorList>
            <person name="Oliphant S.A."/>
            <person name="Watson-Haigh N.S."/>
            <person name="Sumby K.M."/>
            <person name="Gardner J.M."/>
            <person name="Jiranek V."/>
        </authorList>
    </citation>
    <scope>NUCLEOTIDE SEQUENCE</scope>
    <source>
        <strain evidence="6">KI4_B1</strain>
    </source>
</reference>
<dbReference type="PANTHER" id="PTHR43026:SF1">
    <property type="entry name" value="2-HYDROXYACID DEHYDROGENASE HOMOLOG 1-RELATED"/>
    <property type="match status" value="1"/>
</dbReference>
<dbReference type="InterPro" id="IPR029752">
    <property type="entry name" value="D-isomer_DH_CS1"/>
</dbReference>
<keyword evidence="7" id="KW-1185">Reference proteome</keyword>
<dbReference type="InterPro" id="IPR058205">
    <property type="entry name" value="D-LDH-like"/>
</dbReference>
<accession>A0A9Q8ZU24</accession>
<dbReference type="Pfam" id="PF00389">
    <property type="entry name" value="2-Hacid_dh"/>
    <property type="match status" value="1"/>
</dbReference>
<keyword evidence="2" id="KW-0520">NAD</keyword>
<dbReference type="GO" id="GO:0008720">
    <property type="term" value="F:D-lactate dehydrogenase (NAD+) activity"/>
    <property type="evidence" value="ECO:0007669"/>
    <property type="project" value="TreeGrafter"/>
</dbReference>
<dbReference type="Gene3D" id="3.40.50.720">
    <property type="entry name" value="NAD(P)-binding Rossmann-like Domain"/>
    <property type="match status" value="2"/>
</dbReference>
<dbReference type="PANTHER" id="PTHR43026">
    <property type="entry name" value="2-HYDROXYACID DEHYDROGENASE HOMOLOG 1-RELATED"/>
    <property type="match status" value="1"/>
</dbReference>
<dbReference type="GO" id="GO:0051287">
    <property type="term" value="F:NAD binding"/>
    <property type="evidence" value="ECO:0007669"/>
    <property type="project" value="InterPro"/>
</dbReference>
<dbReference type="InterPro" id="IPR036291">
    <property type="entry name" value="NAD(P)-bd_dom_sf"/>
</dbReference>
<keyword evidence="3" id="KW-0560">Oxidoreductase</keyword>